<comment type="similarity">
    <text evidence="1">Belongs to the leucine-binding protein family.</text>
</comment>
<accession>A0ABT3AMS9</accession>
<proteinExistence type="inferred from homology"/>
<dbReference type="InterPro" id="IPR051010">
    <property type="entry name" value="BCAA_transport"/>
</dbReference>
<dbReference type="PANTHER" id="PTHR30483">
    <property type="entry name" value="LEUCINE-SPECIFIC-BINDING PROTEIN"/>
    <property type="match status" value="1"/>
</dbReference>
<keyword evidence="3" id="KW-0813">Transport</keyword>
<evidence type="ECO:0000256" key="3">
    <source>
        <dbReference type="ARBA" id="ARBA00022970"/>
    </source>
</evidence>
<comment type="caution">
    <text evidence="6">The sequence shown here is derived from an EMBL/GenBank/DDBJ whole genome shotgun (WGS) entry which is preliminary data.</text>
</comment>
<reference evidence="6 7" key="1">
    <citation type="submission" date="2022-10" db="EMBL/GenBank/DDBJ databases">
        <title>Ruegeria sp. nov., isolated from ocean surface sediments.</title>
        <authorList>
            <person name="He W."/>
            <person name="Xue H.-P."/>
            <person name="Zhang D.-F."/>
        </authorList>
    </citation>
    <scope>NUCLEOTIDE SEQUENCE [LARGE SCALE GENOMIC DNA]</scope>
    <source>
        <strain evidence="6 7">XHP0148</strain>
    </source>
</reference>
<feature type="chain" id="PRO_5045685743" evidence="4">
    <location>
        <begin position="21"/>
        <end position="397"/>
    </location>
</feature>
<evidence type="ECO:0000256" key="4">
    <source>
        <dbReference type="SAM" id="SignalP"/>
    </source>
</evidence>
<sequence>MKKLLTATAASALMASAAFAGGHAKEVKIGVILGFTGPIESLTPSMADGAELAMKEVSDSGLLLDGATVTSVRADSTCVDAAAATAAAERLVTSDKVDGIMGADCSGVTGAILSNVAVPNGVVMISPSATSPALSTAEDNGLFFRTAPSDARQGVVMTEILMEEGIKEVALTYTNNDYGKGLADSFQGAFEAAGGKVTISAAHEDGKADYSAEVGALAAAGGERLVVAGYVDQGGSGIVRSAIDSGAFDTFHFPDGMIGAKLEENFGDEIDGSTGQHPGTDSPGVAKYEEIVAGAFDATSPFTPEAYDAAALILLAMQAANSKDSADYKEHIMHVANAPGEKIYPGELAKALQIIKDGGDVDYVGATAVELIGPGESAGNYRQIKVEGGKITTAKFR</sequence>
<keyword evidence="2 4" id="KW-0732">Signal</keyword>
<keyword evidence="7" id="KW-1185">Reference proteome</keyword>
<evidence type="ECO:0000256" key="2">
    <source>
        <dbReference type="ARBA" id="ARBA00022729"/>
    </source>
</evidence>
<dbReference type="Pfam" id="PF13458">
    <property type="entry name" value="Peripla_BP_6"/>
    <property type="match status" value="1"/>
</dbReference>
<gene>
    <name evidence="6" type="ORF">OE747_16580</name>
</gene>
<evidence type="ECO:0000313" key="7">
    <source>
        <dbReference type="Proteomes" id="UP001320899"/>
    </source>
</evidence>
<dbReference type="InterPro" id="IPR028081">
    <property type="entry name" value="Leu-bd"/>
</dbReference>
<dbReference type="PANTHER" id="PTHR30483:SF6">
    <property type="entry name" value="PERIPLASMIC BINDING PROTEIN OF ABC TRANSPORTER FOR NATURAL AMINO ACIDS"/>
    <property type="match status" value="1"/>
</dbReference>
<dbReference type="InterPro" id="IPR028082">
    <property type="entry name" value="Peripla_BP_I"/>
</dbReference>
<dbReference type="Gene3D" id="3.40.50.2300">
    <property type="match status" value="2"/>
</dbReference>
<dbReference type="Proteomes" id="UP001320899">
    <property type="component" value="Unassembled WGS sequence"/>
</dbReference>
<name>A0ABT3AMS9_9RHOB</name>
<dbReference type="RefSeq" id="WP_263829674.1">
    <property type="nucleotide sequence ID" value="NZ_JAOWLB010000013.1"/>
</dbReference>
<feature type="signal peptide" evidence="4">
    <location>
        <begin position="1"/>
        <end position="20"/>
    </location>
</feature>
<evidence type="ECO:0000259" key="5">
    <source>
        <dbReference type="Pfam" id="PF13458"/>
    </source>
</evidence>
<organism evidence="6 7">
    <name type="scientific">Ruegeria aquimaris</name>
    <dbReference type="NCBI Taxonomy" id="2984333"/>
    <lineage>
        <taxon>Bacteria</taxon>
        <taxon>Pseudomonadati</taxon>
        <taxon>Pseudomonadota</taxon>
        <taxon>Alphaproteobacteria</taxon>
        <taxon>Rhodobacterales</taxon>
        <taxon>Roseobacteraceae</taxon>
        <taxon>Ruegeria</taxon>
    </lineage>
</organism>
<dbReference type="CDD" id="cd06346">
    <property type="entry name" value="PBP1_ABC_ligand_binding-like"/>
    <property type="match status" value="1"/>
</dbReference>
<keyword evidence="3" id="KW-0029">Amino-acid transport</keyword>
<protein>
    <submittedName>
        <fullName evidence="6">ABC transporter substrate-binding protein</fullName>
    </submittedName>
</protein>
<dbReference type="SUPFAM" id="SSF53822">
    <property type="entry name" value="Periplasmic binding protein-like I"/>
    <property type="match status" value="1"/>
</dbReference>
<dbReference type="EMBL" id="JAOWLB010000013">
    <property type="protein sequence ID" value="MCV2889958.1"/>
    <property type="molecule type" value="Genomic_DNA"/>
</dbReference>
<feature type="domain" description="Leucine-binding protein" evidence="5">
    <location>
        <begin position="26"/>
        <end position="329"/>
    </location>
</feature>
<evidence type="ECO:0000256" key="1">
    <source>
        <dbReference type="ARBA" id="ARBA00010062"/>
    </source>
</evidence>
<evidence type="ECO:0000313" key="6">
    <source>
        <dbReference type="EMBL" id="MCV2889958.1"/>
    </source>
</evidence>